<dbReference type="KEGG" id="pcz:PCL1606_31500"/>
<keyword evidence="1" id="KW-0808">Transferase</keyword>
<evidence type="ECO:0000313" key="3">
    <source>
        <dbReference type="EMBL" id="AKA24601.1"/>
    </source>
</evidence>
<sequence length="87" mass="10023">MQRSRLNAVEIATLIFSAKEAFYKFIHPQTHASLDFKDVSIQAVDREGFTLELHKSLREGWKKGSWVQGKYLIESNHVMTLIATTRT</sequence>
<dbReference type="Gene3D" id="3.90.470.20">
    <property type="entry name" value="4'-phosphopantetheinyl transferase domain"/>
    <property type="match status" value="1"/>
</dbReference>
<protein>
    <recommendedName>
        <fullName evidence="2">4'-phosphopantetheinyl transferase domain-containing protein</fullName>
    </recommendedName>
</protein>
<dbReference type="Pfam" id="PF01648">
    <property type="entry name" value="ACPS"/>
    <property type="match status" value="1"/>
</dbReference>
<dbReference type="GO" id="GO:0000287">
    <property type="term" value="F:magnesium ion binding"/>
    <property type="evidence" value="ECO:0007669"/>
    <property type="project" value="InterPro"/>
</dbReference>
<dbReference type="AlphaFoldDB" id="A0A0D5XZV4"/>
<dbReference type="EMBL" id="CP011110">
    <property type="protein sequence ID" value="AKA24601.1"/>
    <property type="molecule type" value="Genomic_DNA"/>
</dbReference>
<reference evidence="3 4" key="1">
    <citation type="journal article" date="2015" name="Mol. Plant Microbe Interact.">
        <title>Comparative Genomic Analysis of Pseudomonas chlororaphis PCL1606 Reveals New Insight into Antifungal Compounds Involved in Biocontrol.</title>
        <authorList>
            <person name="Calderon C.E."/>
            <person name="Ramos C."/>
            <person name="de Vicente A."/>
            <person name="Cazorla F.M."/>
        </authorList>
    </citation>
    <scope>NUCLEOTIDE SEQUENCE [LARGE SCALE GENOMIC DNA]</scope>
    <source>
        <strain evidence="3 4">PCL1606</strain>
    </source>
</reference>
<name>A0A0D5XZV4_9PSED</name>
<dbReference type="SUPFAM" id="SSF56214">
    <property type="entry name" value="4'-phosphopantetheinyl transferase"/>
    <property type="match status" value="1"/>
</dbReference>
<organism evidence="3 4">
    <name type="scientific">Pseudomonas chlororaphis</name>
    <dbReference type="NCBI Taxonomy" id="587753"/>
    <lineage>
        <taxon>Bacteria</taxon>
        <taxon>Pseudomonadati</taxon>
        <taxon>Pseudomonadota</taxon>
        <taxon>Gammaproteobacteria</taxon>
        <taxon>Pseudomonadales</taxon>
        <taxon>Pseudomonadaceae</taxon>
        <taxon>Pseudomonas</taxon>
    </lineage>
</organism>
<dbReference type="GO" id="GO:0008897">
    <property type="term" value="F:holo-[acyl-carrier-protein] synthase activity"/>
    <property type="evidence" value="ECO:0007669"/>
    <property type="project" value="InterPro"/>
</dbReference>
<feature type="domain" description="4'-phosphopantetheinyl transferase" evidence="2">
    <location>
        <begin position="10"/>
        <end position="64"/>
    </location>
</feature>
<dbReference type="Proteomes" id="UP000032748">
    <property type="component" value="Chromosome"/>
</dbReference>
<proteinExistence type="predicted"/>
<evidence type="ECO:0000259" key="2">
    <source>
        <dbReference type="Pfam" id="PF01648"/>
    </source>
</evidence>
<gene>
    <name evidence="3" type="ORF">PCL1606_31500</name>
</gene>
<evidence type="ECO:0000313" key="4">
    <source>
        <dbReference type="Proteomes" id="UP000032748"/>
    </source>
</evidence>
<dbReference type="InterPro" id="IPR008278">
    <property type="entry name" value="4-PPantetheinyl_Trfase_dom"/>
</dbReference>
<evidence type="ECO:0000256" key="1">
    <source>
        <dbReference type="ARBA" id="ARBA00022679"/>
    </source>
</evidence>
<dbReference type="PATRIC" id="fig|587753.10.peg.3143"/>
<dbReference type="InterPro" id="IPR037143">
    <property type="entry name" value="4-PPantetheinyl_Trfase_dom_sf"/>
</dbReference>
<accession>A0A0D5XZV4</accession>